<name>A0A8H7UL46_MORIS</name>
<sequence length="377" mass="42775">MERHVEMVDNYFKCRTTQGNGVVKDYFEVTDNAASIFVCGNDYLDIANNTHVINQQIKHMKTDVEDNFRSGTYLRETDPHSRFEKEFEVYFGKQCTLTQSGYAANTGLMHALCEKGTQVYIDKFTHASFYEGLYLKGAKIHRYKHNDLLELESKIKRYGPGIIIVDSLFSNLGDFAPLKDIVSLKIKHKCVLVVDESHTLGVYDKRGLLHKLGLGADVDYITASLAKAYCTRAGIILGGNKAHIKEHSLWYIFSSPLLKYDVIRLLAMFEVIKNADEKRHHVLKISKVVRKGLATFANVIETSQPSPIICIRFSDENECARLHRYMVSKGVEASVFIWPAAPLKEPMLRITVHNGLTLVQASFIINVIRSYFISAKL</sequence>
<evidence type="ECO:0000256" key="3">
    <source>
        <dbReference type="ARBA" id="ARBA00022898"/>
    </source>
</evidence>
<evidence type="ECO:0000313" key="5">
    <source>
        <dbReference type="EMBL" id="KAG2183788.1"/>
    </source>
</evidence>
<dbReference type="SUPFAM" id="SSF53383">
    <property type="entry name" value="PLP-dependent transferases"/>
    <property type="match status" value="1"/>
</dbReference>
<keyword evidence="2" id="KW-0808">Transferase</keyword>
<dbReference type="EMBL" id="JAEPQZ010000003">
    <property type="protein sequence ID" value="KAG2183788.1"/>
    <property type="molecule type" value="Genomic_DNA"/>
</dbReference>
<keyword evidence="6" id="KW-1185">Reference proteome</keyword>
<dbReference type="GO" id="GO:0030170">
    <property type="term" value="F:pyridoxal phosphate binding"/>
    <property type="evidence" value="ECO:0007669"/>
    <property type="project" value="InterPro"/>
</dbReference>
<proteinExistence type="predicted"/>
<evidence type="ECO:0000256" key="1">
    <source>
        <dbReference type="ARBA" id="ARBA00001933"/>
    </source>
</evidence>
<evidence type="ECO:0000259" key="4">
    <source>
        <dbReference type="Pfam" id="PF00155"/>
    </source>
</evidence>
<evidence type="ECO:0000313" key="6">
    <source>
        <dbReference type="Proteomes" id="UP000654370"/>
    </source>
</evidence>
<dbReference type="Gene3D" id="3.40.640.10">
    <property type="entry name" value="Type I PLP-dependent aspartate aminotransferase-like (Major domain)"/>
    <property type="match status" value="1"/>
</dbReference>
<dbReference type="InterPro" id="IPR004839">
    <property type="entry name" value="Aminotransferase_I/II_large"/>
</dbReference>
<dbReference type="InterPro" id="IPR050087">
    <property type="entry name" value="AON_synthase_class-II"/>
</dbReference>
<keyword evidence="3" id="KW-0663">Pyridoxal phosphate</keyword>
<dbReference type="InterPro" id="IPR015421">
    <property type="entry name" value="PyrdxlP-dep_Trfase_major"/>
</dbReference>
<accession>A0A8H7UL46</accession>
<organism evidence="5 6">
    <name type="scientific">Mortierella isabellina</name>
    <name type="common">Filamentous fungus</name>
    <name type="synonym">Umbelopsis isabellina</name>
    <dbReference type="NCBI Taxonomy" id="91625"/>
    <lineage>
        <taxon>Eukaryota</taxon>
        <taxon>Fungi</taxon>
        <taxon>Fungi incertae sedis</taxon>
        <taxon>Mucoromycota</taxon>
        <taxon>Mucoromycotina</taxon>
        <taxon>Umbelopsidomycetes</taxon>
        <taxon>Umbelopsidales</taxon>
        <taxon>Umbelopsidaceae</taxon>
        <taxon>Umbelopsis</taxon>
    </lineage>
</organism>
<dbReference type="InterPro" id="IPR015422">
    <property type="entry name" value="PyrdxlP-dep_Trfase_small"/>
</dbReference>
<dbReference type="PANTHER" id="PTHR13693">
    <property type="entry name" value="CLASS II AMINOTRANSFERASE/8-AMINO-7-OXONONANOATE SYNTHASE"/>
    <property type="match status" value="1"/>
</dbReference>
<dbReference type="Pfam" id="PF00155">
    <property type="entry name" value="Aminotran_1_2"/>
    <property type="match status" value="1"/>
</dbReference>
<dbReference type="Proteomes" id="UP000654370">
    <property type="component" value="Unassembled WGS sequence"/>
</dbReference>
<comment type="caution">
    <text evidence="5">The sequence shown here is derived from an EMBL/GenBank/DDBJ whole genome shotgun (WGS) entry which is preliminary data.</text>
</comment>
<dbReference type="Gene3D" id="3.90.1150.10">
    <property type="entry name" value="Aspartate Aminotransferase, domain 1"/>
    <property type="match status" value="1"/>
</dbReference>
<dbReference type="InterPro" id="IPR015424">
    <property type="entry name" value="PyrdxlP-dep_Trfase"/>
</dbReference>
<comment type="cofactor">
    <cofactor evidence="1">
        <name>pyridoxal 5'-phosphate</name>
        <dbReference type="ChEBI" id="CHEBI:597326"/>
    </cofactor>
</comment>
<gene>
    <name evidence="5" type="ORF">INT43_006799</name>
</gene>
<reference evidence="5" key="1">
    <citation type="submission" date="2020-12" db="EMBL/GenBank/DDBJ databases">
        <title>Metabolic potential, ecology and presence of endohyphal bacteria is reflected in genomic diversity of Mucoromycotina.</title>
        <authorList>
            <person name="Muszewska A."/>
            <person name="Okrasinska A."/>
            <person name="Steczkiewicz K."/>
            <person name="Drgas O."/>
            <person name="Orlowska M."/>
            <person name="Perlinska-Lenart U."/>
            <person name="Aleksandrzak-Piekarczyk T."/>
            <person name="Szatraj K."/>
            <person name="Zielenkiewicz U."/>
            <person name="Pilsyk S."/>
            <person name="Malc E."/>
            <person name="Mieczkowski P."/>
            <person name="Kruszewska J.S."/>
            <person name="Biernat P."/>
            <person name="Pawlowska J."/>
        </authorList>
    </citation>
    <scope>NUCLEOTIDE SEQUENCE</scope>
    <source>
        <strain evidence="5">WA0000067209</strain>
    </source>
</reference>
<dbReference type="GO" id="GO:0008710">
    <property type="term" value="F:8-amino-7-oxononanoate synthase activity"/>
    <property type="evidence" value="ECO:0007669"/>
    <property type="project" value="TreeGrafter"/>
</dbReference>
<protein>
    <recommendedName>
        <fullName evidence="4">Aminotransferase class I/classII large domain-containing protein</fullName>
    </recommendedName>
</protein>
<feature type="domain" description="Aminotransferase class I/classII large" evidence="4">
    <location>
        <begin position="40"/>
        <end position="354"/>
    </location>
</feature>
<dbReference type="PANTHER" id="PTHR13693:SF100">
    <property type="entry name" value="8-AMINO-7-OXONONANOATE SYNTHASE"/>
    <property type="match status" value="1"/>
</dbReference>
<dbReference type="AlphaFoldDB" id="A0A8H7UL46"/>
<dbReference type="GO" id="GO:0009102">
    <property type="term" value="P:biotin biosynthetic process"/>
    <property type="evidence" value="ECO:0007669"/>
    <property type="project" value="TreeGrafter"/>
</dbReference>
<dbReference type="OrthoDB" id="2382073at2759"/>
<evidence type="ECO:0000256" key="2">
    <source>
        <dbReference type="ARBA" id="ARBA00022679"/>
    </source>
</evidence>